<comment type="caution">
    <text evidence="1">The sequence shown here is derived from an EMBL/GenBank/DDBJ whole genome shotgun (WGS) entry which is preliminary data.</text>
</comment>
<proteinExistence type="predicted"/>
<evidence type="ECO:0000313" key="2">
    <source>
        <dbReference type="Proteomes" id="UP000177838"/>
    </source>
</evidence>
<gene>
    <name evidence="1" type="ORF">A2589_02365</name>
</gene>
<accession>A0A1G2QGY6</accession>
<protein>
    <recommendedName>
        <fullName evidence="3">Peptidase C39-like domain-containing protein</fullName>
    </recommendedName>
</protein>
<sequence>MKVAESILLSQYLDLKNKNWQKAGCGVVSLLMLMRCYPPSGSQPKRPLPDLNKLYQVGLNRRAYIKGVGWRHSGLVGLAKIYGFKKSRAYDLAKEEKAKALSLLKEELKKGPVMASVFSKYEPGRAGHLVVLLSLTNTTAEVLDPDTEERHKIYQRLLAKKFLTAWKGRFIAVRP</sequence>
<name>A0A1G2QGY6_9BACT</name>
<organism evidence="1 2">
    <name type="scientific">Candidatus Vogelbacteria bacterium RIFOXYD1_FULL_46_19</name>
    <dbReference type="NCBI Taxonomy" id="1802439"/>
    <lineage>
        <taxon>Bacteria</taxon>
        <taxon>Candidatus Vogeliibacteriota</taxon>
    </lineage>
</organism>
<dbReference type="AlphaFoldDB" id="A0A1G2QGY6"/>
<evidence type="ECO:0008006" key="3">
    <source>
        <dbReference type="Google" id="ProtNLM"/>
    </source>
</evidence>
<dbReference type="Gene3D" id="3.90.70.10">
    <property type="entry name" value="Cysteine proteinases"/>
    <property type="match status" value="1"/>
</dbReference>
<dbReference type="EMBL" id="MHTK01000006">
    <property type="protein sequence ID" value="OHA59678.1"/>
    <property type="molecule type" value="Genomic_DNA"/>
</dbReference>
<dbReference type="STRING" id="1802439.A2589_02365"/>
<reference evidence="1 2" key="1">
    <citation type="journal article" date="2016" name="Nat. Commun.">
        <title>Thousands of microbial genomes shed light on interconnected biogeochemical processes in an aquifer system.</title>
        <authorList>
            <person name="Anantharaman K."/>
            <person name="Brown C.T."/>
            <person name="Hug L.A."/>
            <person name="Sharon I."/>
            <person name="Castelle C.J."/>
            <person name="Probst A.J."/>
            <person name="Thomas B.C."/>
            <person name="Singh A."/>
            <person name="Wilkins M.J."/>
            <person name="Karaoz U."/>
            <person name="Brodie E.L."/>
            <person name="Williams K.H."/>
            <person name="Hubbard S.S."/>
            <person name="Banfield J.F."/>
        </authorList>
    </citation>
    <scope>NUCLEOTIDE SEQUENCE [LARGE SCALE GENOMIC DNA]</scope>
</reference>
<dbReference type="Proteomes" id="UP000177838">
    <property type="component" value="Unassembled WGS sequence"/>
</dbReference>
<evidence type="ECO:0000313" key="1">
    <source>
        <dbReference type="EMBL" id="OHA59678.1"/>
    </source>
</evidence>